<evidence type="ECO:0008006" key="3">
    <source>
        <dbReference type="Google" id="ProtNLM"/>
    </source>
</evidence>
<evidence type="ECO:0000313" key="2">
    <source>
        <dbReference type="Proteomes" id="UP001251524"/>
    </source>
</evidence>
<dbReference type="RefSeq" id="WP_310061693.1">
    <property type="nucleotide sequence ID" value="NZ_JAVDVY010000002.1"/>
</dbReference>
<name>A0ABU1WBC1_9GAMM</name>
<sequence length="134" mass="14297">MTVQVKGEFEVKRSPQGACDLGDGVAAGHIRFDKRFLGALNATSVVHMLAVGTEVEGSAAYVAIERITGSLEGRTGAFFMQHNGVMDRGTPSLSLTVVPDSGTGELKGLSGRMAIDITDGRHYYTFDYVLSPEE</sequence>
<dbReference type="InterPro" id="IPR023159">
    <property type="entry name" value="SO1590-like_sf"/>
</dbReference>
<protein>
    <recommendedName>
        <fullName evidence="3">DUF3224 domain-containing protein</fullName>
    </recommendedName>
</protein>
<dbReference type="InterPro" id="IPR021607">
    <property type="entry name" value="DUF3224"/>
</dbReference>
<dbReference type="SUPFAM" id="SSF159238">
    <property type="entry name" value="SO1590-like"/>
    <property type="match status" value="1"/>
</dbReference>
<gene>
    <name evidence="1" type="ORF">J2X06_001991</name>
</gene>
<dbReference type="Proteomes" id="UP001251524">
    <property type="component" value="Unassembled WGS sequence"/>
</dbReference>
<reference evidence="1 2" key="1">
    <citation type="submission" date="2023-07" db="EMBL/GenBank/DDBJ databases">
        <title>Sorghum-associated microbial communities from plants grown in Nebraska, USA.</title>
        <authorList>
            <person name="Schachtman D."/>
        </authorList>
    </citation>
    <scope>NUCLEOTIDE SEQUENCE [LARGE SCALE GENOMIC DNA]</scope>
    <source>
        <strain evidence="1 2">BE198</strain>
    </source>
</reference>
<dbReference type="Pfam" id="PF11528">
    <property type="entry name" value="DUF3224"/>
    <property type="match status" value="1"/>
</dbReference>
<proteinExistence type="predicted"/>
<keyword evidence="2" id="KW-1185">Reference proteome</keyword>
<dbReference type="EMBL" id="JAVDVY010000002">
    <property type="protein sequence ID" value="MDR7134782.1"/>
    <property type="molecule type" value="Genomic_DNA"/>
</dbReference>
<dbReference type="Gene3D" id="2.40.350.10">
    <property type="entry name" value="SO1590-like"/>
    <property type="match status" value="1"/>
</dbReference>
<comment type="caution">
    <text evidence="1">The sequence shown here is derived from an EMBL/GenBank/DDBJ whole genome shotgun (WGS) entry which is preliminary data.</text>
</comment>
<organism evidence="1 2">
    <name type="scientific">Lysobacter niastensis</name>
    <dbReference type="NCBI Taxonomy" id="380629"/>
    <lineage>
        <taxon>Bacteria</taxon>
        <taxon>Pseudomonadati</taxon>
        <taxon>Pseudomonadota</taxon>
        <taxon>Gammaproteobacteria</taxon>
        <taxon>Lysobacterales</taxon>
        <taxon>Lysobacteraceae</taxon>
        <taxon>Lysobacter</taxon>
    </lineage>
</organism>
<evidence type="ECO:0000313" key="1">
    <source>
        <dbReference type="EMBL" id="MDR7134782.1"/>
    </source>
</evidence>
<accession>A0ABU1WBC1</accession>